<keyword evidence="5 8" id="KW-0456">Lyase</keyword>
<evidence type="ECO:0000256" key="1">
    <source>
        <dbReference type="ARBA" id="ARBA00005871"/>
    </source>
</evidence>
<comment type="caution">
    <text evidence="10">The sequence shown here is derived from an EMBL/GenBank/DDBJ whole genome shotgun (WGS) entry which is preliminary data.</text>
</comment>
<keyword evidence="11" id="KW-1185">Reference proteome</keyword>
<evidence type="ECO:0000313" key="11">
    <source>
        <dbReference type="Proteomes" id="UP000801428"/>
    </source>
</evidence>
<dbReference type="OrthoDB" id="2832284at2759"/>
<dbReference type="GO" id="GO:0016787">
    <property type="term" value="F:hydrolase activity"/>
    <property type="evidence" value="ECO:0007669"/>
    <property type="project" value="InterPro"/>
</dbReference>
<reference evidence="10" key="1">
    <citation type="submission" date="2019-04" db="EMBL/GenBank/DDBJ databases">
        <title>Sequencing of skin fungus with MAO and IRED activity.</title>
        <authorList>
            <person name="Marsaioli A.J."/>
            <person name="Bonatto J.M.C."/>
            <person name="Reis Junior O."/>
        </authorList>
    </citation>
    <scope>NUCLEOTIDE SEQUENCE</scope>
    <source>
        <strain evidence="10">30M1</strain>
    </source>
</reference>
<evidence type="ECO:0000259" key="9">
    <source>
        <dbReference type="Pfam" id="PF04909"/>
    </source>
</evidence>
<evidence type="ECO:0000256" key="8">
    <source>
        <dbReference type="RuleBase" id="RU366045"/>
    </source>
</evidence>
<comment type="catalytic activity">
    <reaction evidence="6">
        <text>6-methylsalicylate + H(+) = 3-methylphenol + CO2</text>
        <dbReference type="Rhea" id="RHEA:23112"/>
        <dbReference type="ChEBI" id="CHEBI:15378"/>
        <dbReference type="ChEBI" id="CHEBI:16526"/>
        <dbReference type="ChEBI" id="CHEBI:17231"/>
        <dbReference type="ChEBI" id="CHEBI:36658"/>
        <dbReference type="EC" id="4.1.1.52"/>
    </reaction>
    <physiologicalReaction direction="left-to-right" evidence="6">
        <dbReference type="Rhea" id="RHEA:23113"/>
    </physiologicalReaction>
</comment>
<evidence type="ECO:0000256" key="3">
    <source>
        <dbReference type="ARBA" id="ARBA00022793"/>
    </source>
</evidence>
<sequence>MALPPRIDVHSHFLPSFYSAALASNGHAHPDGMPAIPPWSRSEHLTMMATANVSKSILSISSPGTNLVSNNTQLALDMTRECNAYAAKLKQDDPEKFGFWAALPLPDIEASLNEMDKAVREGADGFGLMTNYHGEYVGSPAFDGIFEKLNRLSATVFIHPTTPCIKQAGQQGQSLEAKPLRDLLPAPTLEFFFDTARAVVNLFISGTIDRCPNITFIIPHAGGALPPLLTRFVTFSGLIPGQKALDASMVEQQFNKQFFFDLAGAVFDGTSGGQGQLKAFVEGFNLSHERLLYGSDFPFTRTQFVEVFAQRMRNGLDDLFDEKQRTAVYEENAKRLLAKKLT</sequence>
<keyword evidence="3 8" id="KW-0210">Decarboxylase</keyword>
<comment type="similarity">
    <text evidence="1">Belongs to the metallo-dependent hydrolases superfamily. ACMSD family.</text>
</comment>
<dbReference type="GO" id="GO:0019748">
    <property type="term" value="P:secondary metabolic process"/>
    <property type="evidence" value="ECO:0007669"/>
    <property type="project" value="TreeGrafter"/>
</dbReference>
<accession>A0A9P4TNR8</accession>
<proteinExistence type="inferred from homology"/>
<dbReference type="AlphaFoldDB" id="A0A9P4TNR8"/>
<gene>
    <name evidence="10" type="ORF">E8E13_008837</name>
</gene>
<dbReference type="PANTHER" id="PTHR21240">
    <property type="entry name" value="2-AMINO-3-CARBOXYLMUCONATE-6-SEMIALDEHYDE DECARBOXYLASE"/>
    <property type="match status" value="1"/>
</dbReference>
<dbReference type="InterPro" id="IPR032466">
    <property type="entry name" value="Metal_Hydrolase"/>
</dbReference>
<dbReference type="PANTHER" id="PTHR21240:SF29">
    <property type="entry name" value="AMIDOHYDROLASE-RELATED DOMAIN-CONTAINING PROTEIN"/>
    <property type="match status" value="1"/>
</dbReference>
<dbReference type="InterPro" id="IPR032465">
    <property type="entry name" value="ACMSD"/>
</dbReference>
<evidence type="ECO:0000256" key="6">
    <source>
        <dbReference type="ARBA" id="ARBA00036832"/>
    </source>
</evidence>
<dbReference type="EMBL" id="SWKU01000002">
    <property type="protein sequence ID" value="KAF3009708.1"/>
    <property type="molecule type" value="Genomic_DNA"/>
</dbReference>
<dbReference type="GO" id="GO:0005829">
    <property type="term" value="C:cytosol"/>
    <property type="evidence" value="ECO:0007669"/>
    <property type="project" value="TreeGrafter"/>
</dbReference>
<dbReference type="EC" id="4.1.1.52" evidence="7"/>
<dbReference type="SUPFAM" id="SSF51556">
    <property type="entry name" value="Metallo-dependent hydrolases"/>
    <property type="match status" value="1"/>
</dbReference>
<organism evidence="10 11">
    <name type="scientific">Curvularia kusanoi</name>
    <name type="common">Cochliobolus kusanoi</name>
    <dbReference type="NCBI Taxonomy" id="90978"/>
    <lineage>
        <taxon>Eukaryota</taxon>
        <taxon>Fungi</taxon>
        <taxon>Dikarya</taxon>
        <taxon>Ascomycota</taxon>
        <taxon>Pezizomycotina</taxon>
        <taxon>Dothideomycetes</taxon>
        <taxon>Pleosporomycetidae</taxon>
        <taxon>Pleosporales</taxon>
        <taxon>Pleosporineae</taxon>
        <taxon>Pleosporaceae</taxon>
        <taxon>Curvularia</taxon>
    </lineage>
</organism>
<dbReference type="GO" id="GO:0047596">
    <property type="term" value="F:6-methylsalicylate decarboxylase activity"/>
    <property type="evidence" value="ECO:0007669"/>
    <property type="project" value="UniProtKB-EC"/>
</dbReference>
<evidence type="ECO:0000256" key="4">
    <source>
        <dbReference type="ARBA" id="ARBA00022833"/>
    </source>
</evidence>
<dbReference type="GO" id="GO:0046872">
    <property type="term" value="F:metal ion binding"/>
    <property type="evidence" value="ECO:0007669"/>
    <property type="project" value="UniProtKB-KW"/>
</dbReference>
<keyword evidence="2" id="KW-0479">Metal-binding</keyword>
<dbReference type="Pfam" id="PF04909">
    <property type="entry name" value="Amidohydro_2"/>
    <property type="match status" value="1"/>
</dbReference>
<evidence type="ECO:0000256" key="2">
    <source>
        <dbReference type="ARBA" id="ARBA00022723"/>
    </source>
</evidence>
<dbReference type="Gene3D" id="3.20.20.140">
    <property type="entry name" value="Metal-dependent hydrolases"/>
    <property type="match status" value="1"/>
</dbReference>
<evidence type="ECO:0000313" key="10">
    <source>
        <dbReference type="EMBL" id="KAF3009708.1"/>
    </source>
</evidence>
<evidence type="ECO:0000256" key="7">
    <source>
        <dbReference type="ARBA" id="ARBA00038889"/>
    </source>
</evidence>
<name>A0A9P4TNR8_CURKU</name>
<protein>
    <recommendedName>
        <fullName evidence="7">6-methylsalicylate decarboxylase</fullName>
        <ecNumber evidence="7">4.1.1.52</ecNumber>
    </recommendedName>
</protein>
<keyword evidence="4" id="KW-0862">Zinc</keyword>
<dbReference type="InterPro" id="IPR006680">
    <property type="entry name" value="Amidohydro-rel"/>
</dbReference>
<feature type="domain" description="Amidohydrolase-related" evidence="9">
    <location>
        <begin position="7"/>
        <end position="337"/>
    </location>
</feature>
<evidence type="ECO:0000256" key="5">
    <source>
        <dbReference type="ARBA" id="ARBA00023239"/>
    </source>
</evidence>
<dbReference type="Proteomes" id="UP000801428">
    <property type="component" value="Unassembled WGS sequence"/>
</dbReference>